<dbReference type="EMBL" id="BBMS01000102">
    <property type="protein sequence ID" value="GAL30601.1"/>
    <property type="molecule type" value="Genomic_DNA"/>
</dbReference>
<keyword evidence="1" id="KW-1133">Transmembrane helix</keyword>
<feature type="transmembrane region" description="Helical" evidence="1">
    <location>
        <begin position="63"/>
        <end position="82"/>
    </location>
</feature>
<reference evidence="3" key="1">
    <citation type="submission" date="2014-09" db="EMBL/GenBank/DDBJ databases">
        <title>Vibrio variabilis JCM 19239. (C206) whole genome shotgun sequence.</title>
        <authorList>
            <person name="Sawabe T."/>
            <person name="Meirelles P."/>
            <person name="Nakanishi M."/>
            <person name="Sayaka M."/>
            <person name="Hattori M."/>
            <person name="Ohkuma M."/>
        </authorList>
    </citation>
    <scope>NUCLEOTIDE SEQUENCE [LARGE SCALE GENOMIC DNA]</scope>
    <source>
        <strain evidence="3">JCM 19239</strain>
    </source>
</reference>
<name>A0ABQ0JPC8_9VIBR</name>
<gene>
    <name evidence="2" type="ORF">JCM19239_1295</name>
</gene>
<protein>
    <submittedName>
        <fullName evidence="2">Uncharacterized protein</fullName>
    </submittedName>
</protein>
<accession>A0ABQ0JPC8</accession>
<evidence type="ECO:0000256" key="1">
    <source>
        <dbReference type="SAM" id="Phobius"/>
    </source>
</evidence>
<proteinExistence type="predicted"/>
<keyword evidence="1" id="KW-0472">Membrane</keyword>
<organism evidence="2 3">
    <name type="scientific">Vibrio variabilis</name>
    <dbReference type="NCBI Taxonomy" id="990271"/>
    <lineage>
        <taxon>Bacteria</taxon>
        <taxon>Pseudomonadati</taxon>
        <taxon>Pseudomonadota</taxon>
        <taxon>Gammaproteobacteria</taxon>
        <taxon>Vibrionales</taxon>
        <taxon>Vibrionaceae</taxon>
        <taxon>Vibrio</taxon>
    </lineage>
</organism>
<evidence type="ECO:0000313" key="2">
    <source>
        <dbReference type="EMBL" id="GAL30601.1"/>
    </source>
</evidence>
<evidence type="ECO:0000313" key="3">
    <source>
        <dbReference type="Proteomes" id="UP000029223"/>
    </source>
</evidence>
<comment type="caution">
    <text evidence="2">The sequence shown here is derived from an EMBL/GenBank/DDBJ whole genome shotgun (WGS) entry which is preliminary data.</text>
</comment>
<feature type="transmembrane region" description="Helical" evidence="1">
    <location>
        <begin position="40"/>
        <end position="57"/>
    </location>
</feature>
<keyword evidence="1" id="KW-0812">Transmembrane</keyword>
<dbReference type="Proteomes" id="UP000029223">
    <property type="component" value="Unassembled WGS sequence"/>
</dbReference>
<keyword evidence="3" id="KW-1185">Reference proteome</keyword>
<sequence>MISRNDFEIGSTTFRYKGDEFPLAKIKNARVKLNTLKDHTLKLFLIGAIFSSIVWVICPEGFGMIMAPIAFVIGVAFSMFTINKYELQVEFEHIDETGLQWVSVVGSSKVESKPYLKIRRRL</sequence>